<dbReference type="GO" id="GO:0007399">
    <property type="term" value="P:nervous system development"/>
    <property type="evidence" value="ECO:0007669"/>
    <property type="project" value="InterPro"/>
</dbReference>
<dbReference type="EMBL" id="ABDC03019014">
    <property type="status" value="NOT_ANNOTATED_CDS"/>
    <property type="molecule type" value="Genomic_DNA"/>
</dbReference>
<feature type="compositionally biased region" description="Polar residues" evidence="15">
    <location>
        <begin position="194"/>
        <end position="208"/>
    </location>
</feature>
<dbReference type="GeneID" id="105871420"/>
<proteinExistence type="inferred from homology"/>
<keyword evidence="6 14" id="KW-0245">EGF-like domain</keyword>
<feature type="disulfide bond" evidence="14">
    <location>
        <begin position="321"/>
        <end position="330"/>
    </location>
</feature>
<dbReference type="EMBL" id="ABDC03019015">
    <property type="status" value="NOT_ANNOTATED_CDS"/>
    <property type="molecule type" value="Genomic_DNA"/>
</dbReference>
<comment type="subunit">
    <text evidence="12">Interacts with ERBB4.</text>
</comment>
<evidence type="ECO:0000259" key="17">
    <source>
        <dbReference type="PROSITE" id="PS50026"/>
    </source>
</evidence>
<evidence type="ECO:0000256" key="8">
    <source>
        <dbReference type="ARBA" id="ARBA00022989"/>
    </source>
</evidence>
<dbReference type="EMBL" id="ABDC03019013">
    <property type="status" value="NOT_ANNOTATED_CDS"/>
    <property type="molecule type" value="Genomic_DNA"/>
</dbReference>
<keyword evidence="7 16" id="KW-0812">Transmembrane</keyword>
<evidence type="ECO:0000256" key="6">
    <source>
        <dbReference type="ARBA" id="ARBA00022536"/>
    </source>
</evidence>
<name>A0A8C5VWM3_MICMU</name>
<evidence type="ECO:0000256" key="14">
    <source>
        <dbReference type="PROSITE-ProRule" id="PRU00076"/>
    </source>
</evidence>
<evidence type="ECO:0000256" key="1">
    <source>
        <dbReference type="ARBA" id="ARBA00004251"/>
    </source>
</evidence>
<dbReference type="GO" id="GO:0038130">
    <property type="term" value="P:ERBB4 signaling pathway"/>
    <property type="evidence" value="ECO:0007669"/>
    <property type="project" value="UniProtKB-ARBA"/>
</dbReference>
<evidence type="ECO:0000256" key="5">
    <source>
        <dbReference type="ARBA" id="ARBA00022525"/>
    </source>
</evidence>
<keyword evidence="11 14" id="KW-1015">Disulfide bond</keyword>
<evidence type="ECO:0000313" key="19">
    <source>
        <dbReference type="Proteomes" id="UP000694394"/>
    </source>
</evidence>
<dbReference type="GO" id="GO:0048513">
    <property type="term" value="P:animal organ development"/>
    <property type="evidence" value="ECO:0007669"/>
    <property type="project" value="TreeGrafter"/>
</dbReference>
<comment type="caution">
    <text evidence="14">Lacks conserved residue(s) required for the propagation of feature annotation.</text>
</comment>
<feature type="transmembrane region" description="Helical" evidence="16">
    <location>
        <begin position="363"/>
        <end position="385"/>
    </location>
</feature>
<evidence type="ECO:0000256" key="12">
    <source>
        <dbReference type="ARBA" id="ARBA00063299"/>
    </source>
</evidence>
<dbReference type="EMBL" id="ABDC03019010">
    <property type="status" value="NOT_ANNOTATED_CDS"/>
    <property type="molecule type" value="Genomic_DNA"/>
</dbReference>
<dbReference type="GO" id="GO:0098978">
    <property type="term" value="C:glutamatergic synapse"/>
    <property type="evidence" value="ECO:0007669"/>
    <property type="project" value="UniProtKB-ARBA"/>
</dbReference>
<dbReference type="GO" id="GO:0005615">
    <property type="term" value="C:extracellular space"/>
    <property type="evidence" value="ECO:0007669"/>
    <property type="project" value="TreeGrafter"/>
</dbReference>
<dbReference type="GeneTree" id="ENSGT00940000156754"/>
<reference evidence="18" key="3">
    <citation type="submission" date="2025-09" db="UniProtKB">
        <authorList>
            <consortium name="Ensembl"/>
        </authorList>
    </citation>
    <scope>IDENTIFICATION</scope>
</reference>
<keyword evidence="9" id="KW-0339">Growth factor</keyword>
<dbReference type="OrthoDB" id="9939684at2759"/>
<dbReference type="FunFam" id="2.10.25.10:FF:000267">
    <property type="entry name" value="pro-neuregulin-3, membrane-bound isoform"/>
    <property type="match status" value="1"/>
</dbReference>
<dbReference type="PROSITE" id="PS01186">
    <property type="entry name" value="EGF_2"/>
    <property type="match status" value="1"/>
</dbReference>
<gene>
    <name evidence="18" type="primary">NRG3</name>
</gene>
<evidence type="ECO:0000256" key="7">
    <source>
        <dbReference type="ARBA" id="ARBA00022692"/>
    </source>
</evidence>
<dbReference type="RefSeq" id="XP_012620178.1">
    <property type="nucleotide sequence ID" value="XM_012764724.3"/>
</dbReference>
<evidence type="ECO:0000256" key="11">
    <source>
        <dbReference type="ARBA" id="ARBA00023157"/>
    </source>
</evidence>
<evidence type="ECO:0000256" key="9">
    <source>
        <dbReference type="ARBA" id="ARBA00023030"/>
    </source>
</evidence>
<comment type="similarity">
    <text evidence="3">Belongs to the neuregulin family.</text>
</comment>
<dbReference type="PROSITE" id="PS00022">
    <property type="entry name" value="EGF_1"/>
    <property type="match status" value="1"/>
</dbReference>
<dbReference type="GO" id="GO:0035556">
    <property type="term" value="P:intracellular signal transduction"/>
    <property type="evidence" value="ECO:0007669"/>
    <property type="project" value="TreeGrafter"/>
</dbReference>
<keyword evidence="10 16" id="KW-0472">Membrane</keyword>
<dbReference type="Gene3D" id="2.10.25.10">
    <property type="entry name" value="Laminin"/>
    <property type="match status" value="1"/>
</dbReference>
<dbReference type="PANTHER" id="PTHR11100:SF18">
    <property type="entry name" value="PRO-NEUREGULIN-3, MEMBRANE-BOUND ISOFORM"/>
    <property type="match status" value="1"/>
</dbReference>
<feature type="compositionally biased region" description="Low complexity" evidence="15">
    <location>
        <begin position="128"/>
        <end position="149"/>
    </location>
</feature>
<dbReference type="Ensembl" id="ENSMICT00000047822.2">
    <property type="protein sequence ID" value="ENSMICP00000027809.1"/>
    <property type="gene ID" value="ENSMICG00000013543.3"/>
</dbReference>
<evidence type="ECO:0000256" key="16">
    <source>
        <dbReference type="SAM" id="Phobius"/>
    </source>
</evidence>
<reference evidence="18" key="2">
    <citation type="submission" date="2025-08" db="UniProtKB">
        <authorList>
            <consortium name="Ensembl"/>
        </authorList>
    </citation>
    <scope>IDENTIFICATION</scope>
</reference>
<feature type="region of interest" description="Disordered" evidence="15">
    <location>
        <begin position="452"/>
        <end position="486"/>
    </location>
</feature>
<feature type="domain" description="EGF-like" evidence="17">
    <location>
        <begin position="288"/>
        <end position="331"/>
    </location>
</feature>
<dbReference type="PANTHER" id="PTHR11100">
    <property type="entry name" value="HEREGULIN-NEUREGULIN FAMILY MEMBER"/>
    <property type="match status" value="1"/>
</dbReference>
<keyword evidence="5" id="KW-0964">Secreted</keyword>
<dbReference type="SUPFAM" id="SSF57196">
    <property type="entry name" value="EGF/Laminin"/>
    <property type="match status" value="1"/>
</dbReference>
<evidence type="ECO:0000256" key="3">
    <source>
        <dbReference type="ARBA" id="ARBA00008216"/>
    </source>
</evidence>
<dbReference type="CTD" id="10718"/>
<accession>A0A8C5VWM3</accession>
<sequence length="698" mass="75236">MSEGAAAASPPGAASAAAASAEEGTAAAAAAAAAAGGGPDGGGEGAAEPPRELRCSDCIVWNRQQTWLCVVPLFIGFIGLGLSLMLLKWIVVGSVKEYVPTDLVDSKGMGQDPFFLSKPSSFPKAMETTTTTTSTTSPATPSAGGAASSRTPNRISTRLTTITRAPTRFPGHRVPIRASPRSTTARSTAAPSTVLSTTAPFISSSTPGSRPPVPGTLSTQAMPSWPTAAYATSSYLHDSTPSWTLSPFQDAASSSSSSSSSSTTTTTPETTTSPKFHTTTYSTERSEHFKPCRDKDLAYCLNDGECFVIETLTGSHKHCRCKEGYQGVRCDQFLPKTDSILSDPTDHLGIEFMESEDVYQRQVLSISCIIFGIVIVGMFCAAFYFKSKKQAKQIQEQLKVPQNGKNYSLKVSSTMTKSESLVKSHVQLQNYSKAERHPVTALEKMMESSFVGPQSFPEVPSPDRGSQSVKHHRSLSSCCSPGQRSGMLHRNAFRRTPPSPRSRLGGIVGPAYQQLEESRIPDQDTIPCQGYSSNGLKTQQNASINMQLPSRETNPYFNSLEQKDLVGYSSTRASSVPIIPSVGLEETCMQMPGISEVKSIKWCKNTYSADIVNVSIPVSDCLIAEQQEVKILLETVQEQIRILTDARRSEDYELASVETEDSASENTAFLPLSPTAKSEREAQFVLRNEIQRDSALTK</sequence>
<feature type="compositionally biased region" description="Low complexity" evidence="15">
    <location>
        <begin position="177"/>
        <end position="193"/>
    </location>
</feature>
<dbReference type="Proteomes" id="UP000694394">
    <property type="component" value="Chromosome 15"/>
</dbReference>
<keyword evidence="4" id="KW-1003">Cell membrane</keyword>
<dbReference type="EMBL" id="ABDC03019012">
    <property type="status" value="NOT_ANNOTATED_CDS"/>
    <property type="molecule type" value="Genomic_DNA"/>
</dbReference>
<dbReference type="InterPro" id="IPR000742">
    <property type="entry name" value="EGF"/>
</dbReference>
<dbReference type="AlphaFoldDB" id="A0A8C5VWM3"/>
<dbReference type="EMBL" id="ABDC03019011">
    <property type="status" value="NOT_ANNOTATED_CDS"/>
    <property type="molecule type" value="Genomic_DNA"/>
</dbReference>
<keyword evidence="19" id="KW-1185">Reference proteome</keyword>
<protein>
    <recommendedName>
        <fullName evidence="13">Pro-neuregulin-3, membrane-bound isoform</fullName>
    </recommendedName>
</protein>
<feature type="region of interest" description="Disordered" evidence="15">
    <location>
        <begin position="29"/>
        <end position="49"/>
    </location>
</feature>
<evidence type="ECO:0000256" key="13">
    <source>
        <dbReference type="ARBA" id="ARBA00069446"/>
    </source>
</evidence>
<keyword evidence="8 16" id="KW-1133">Transmembrane helix</keyword>
<dbReference type="PROSITE" id="PS50026">
    <property type="entry name" value="EGF_3"/>
    <property type="match status" value="1"/>
</dbReference>
<organism evidence="18 19">
    <name type="scientific">Microcebus murinus</name>
    <name type="common">Gray mouse lemur</name>
    <name type="synonym">Lemur murinus</name>
    <dbReference type="NCBI Taxonomy" id="30608"/>
    <lineage>
        <taxon>Eukaryota</taxon>
        <taxon>Metazoa</taxon>
        <taxon>Chordata</taxon>
        <taxon>Craniata</taxon>
        <taxon>Vertebrata</taxon>
        <taxon>Euteleostomi</taxon>
        <taxon>Mammalia</taxon>
        <taxon>Eutheria</taxon>
        <taxon>Euarchontoglires</taxon>
        <taxon>Primates</taxon>
        <taxon>Strepsirrhini</taxon>
        <taxon>Lemuriformes</taxon>
        <taxon>Cheirogaleidae</taxon>
        <taxon>Microcebus</taxon>
    </lineage>
</organism>
<dbReference type="InterPro" id="IPR040180">
    <property type="entry name" value="Neuregulin"/>
</dbReference>
<evidence type="ECO:0000256" key="2">
    <source>
        <dbReference type="ARBA" id="ARBA00004613"/>
    </source>
</evidence>
<evidence type="ECO:0000256" key="15">
    <source>
        <dbReference type="SAM" id="MobiDB-lite"/>
    </source>
</evidence>
<evidence type="ECO:0000256" key="10">
    <source>
        <dbReference type="ARBA" id="ARBA00023136"/>
    </source>
</evidence>
<feature type="compositionally biased region" description="Low complexity" evidence="15">
    <location>
        <begin position="253"/>
        <end position="282"/>
    </location>
</feature>
<feature type="region of interest" description="Disordered" evidence="15">
    <location>
        <begin position="169"/>
        <end position="221"/>
    </location>
</feature>
<dbReference type="GO" id="GO:0008083">
    <property type="term" value="F:growth factor activity"/>
    <property type="evidence" value="ECO:0007669"/>
    <property type="project" value="UniProtKB-KW"/>
</dbReference>
<evidence type="ECO:0000256" key="4">
    <source>
        <dbReference type="ARBA" id="ARBA00022475"/>
    </source>
</evidence>
<feature type="region of interest" description="Disordered" evidence="15">
    <location>
        <begin position="247"/>
        <end position="282"/>
    </location>
</feature>
<evidence type="ECO:0000313" key="18">
    <source>
        <dbReference type="Ensembl" id="ENSMICP00000027809.1"/>
    </source>
</evidence>
<feature type="transmembrane region" description="Helical" evidence="16">
    <location>
        <begin position="67"/>
        <end position="91"/>
    </location>
</feature>
<dbReference type="GO" id="GO:0005886">
    <property type="term" value="C:plasma membrane"/>
    <property type="evidence" value="ECO:0007669"/>
    <property type="project" value="UniProtKB-SubCell"/>
</dbReference>
<feature type="compositionally biased region" description="Gly residues" evidence="15">
    <location>
        <begin position="35"/>
        <end position="45"/>
    </location>
</feature>
<reference evidence="18" key="1">
    <citation type="submission" date="2016-12" db="EMBL/GenBank/DDBJ databases">
        <title>Mouse lemur reference genome and diversity panel.</title>
        <authorList>
            <person name="Harris R."/>
            <person name="Larsen P."/>
            <person name="Liu Y."/>
            <person name="Hughes D.S."/>
            <person name="Murali S."/>
            <person name="Raveendran M."/>
            <person name="Korchina V."/>
            <person name="Wang M."/>
            <person name="Jhangiani S."/>
            <person name="Bandaranaike D."/>
            <person name="Bellair M."/>
            <person name="Blankenburg K."/>
            <person name="Chao H."/>
            <person name="Dahdouli M."/>
            <person name="Dinh H."/>
            <person name="Doddapaneni H."/>
            <person name="English A."/>
            <person name="Firestine M."/>
            <person name="Gnanaolivu R."/>
            <person name="Gross S."/>
            <person name="Hernandez B."/>
            <person name="Javaid M."/>
            <person name="Jayaseelan J."/>
            <person name="Jones J."/>
            <person name="Khan Z."/>
            <person name="Kovar C."/>
            <person name="Kurapati P."/>
            <person name="Le B."/>
            <person name="Lee S."/>
            <person name="Li M."/>
            <person name="Mathew T."/>
            <person name="Narasimhan A."/>
            <person name="Ngo D."/>
            <person name="Nguyen L."/>
            <person name="Okwuonu G."/>
            <person name="Ongeri F."/>
            <person name="Osuji N."/>
            <person name="Pu L.-L."/>
            <person name="Puazo M."/>
            <person name="Quiroz J."/>
            <person name="Raj R."/>
            <person name="Rajbhandari K."/>
            <person name="Reid J.G."/>
            <person name="Santibanez J."/>
            <person name="Sexton D."/>
            <person name="Skinner E."/>
            <person name="Vee V."/>
            <person name="Weissenberger G."/>
            <person name="Wu Y."/>
            <person name="Xin Y."/>
            <person name="Han Y."/>
            <person name="Campbell C."/>
            <person name="Brown A."/>
            <person name="Sullivan B."/>
            <person name="Shelton J."/>
            <person name="Brown S."/>
            <person name="Dudchenko O."/>
            <person name="Machol I."/>
            <person name="Durand N."/>
            <person name="Shamim M."/>
            <person name="Lieberman A."/>
            <person name="Muzny D.M."/>
            <person name="Richards S."/>
            <person name="Yoder A."/>
            <person name="Worley K.C."/>
            <person name="Rogers J."/>
            <person name="Gibbs R.A."/>
        </authorList>
    </citation>
    <scope>NUCLEOTIDE SEQUENCE [LARGE SCALE GENOMIC DNA]</scope>
</reference>
<comment type="subcellular location">
    <subcellularLocation>
        <location evidence="1">Cell membrane</location>
        <topology evidence="1">Single-pass type I membrane protein</topology>
    </subcellularLocation>
    <subcellularLocation>
        <location evidence="2">Secreted</location>
    </subcellularLocation>
</comment>
<feature type="region of interest" description="Disordered" evidence="15">
    <location>
        <begin position="120"/>
        <end position="157"/>
    </location>
</feature>
<dbReference type="GO" id="GO:0045499">
    <property type="term" value="F:chemorepellent activity"/>
    <property type="evidence" value="ECO:0007669"/>
    <property type="project" value="TreeGrafter"/>
</dbReference>